<organism evidence="2 3">
    <name type="scientific">Anas platyrhynchos</name>
    <name type="common">Mallard</name>
    <name type="synonym">Anas boschas</name>
    <dbReference type="NCBI Taxonomy" id="8839"/>
    <lineage>
        <taxon>Eukaryota</taxon>
        <taxon>Metazoa</taxon>
        <taxon>Chordata</taxon>
        <taxon>Craniata</taxon>
        <taxon>Vertebrata</taxon>
        <taxon>Euteleostomi</taxon>
        <taxon>Archelosauria</taxon>
        <taxon>Archosauria</taxon>
        <taxon>Dinosauria</taxon>
        <taxon>Saurischia</taxon>
        <taxon>Theropoda</taxon>
        <taxon>Coelurosauria</taxon>
        <taxon>Aves</taxon>
        <taxon>Neognathae</taxon>
        <taxon>Galloanserae</taxon>
        <taxon>Anseriformes</taxon>
        <taxon>Anatidae</taxon>
        <taxon>Anatinae</taxon>
        <taxon>Anas</taxon>
    </lineage>
</organism>
<evidence type="ECO:0000256" key="1">
    <source>
        <dbReference type="SAM" id="MobiDB-lite"/>
    </source>
</evidence>
<feature type="region of interest" description="Disordered" evidence="1">
    <location>
        <begin position="283"/>
        <end position="305"/>
    </location>
</feature>
<protein>
    <submittedName>
        <fullName evidence="2">Uncharacterized protein</fullName>
    </submittedName>
</protein>
<accession>R0LAH1</accession>
<evidence type="ECO:0000313" key="2">
    <source>
        <dbReference type="EMBL" id="EOA98434.1"/>
    </source>
</evidence>
<keyword evidence="3" id="KW-1185">Reference proteome</keyword>
<dbReference type="Proteomes" id="UP000296049">
    <property type="component" value="Unassembled WGS sequence"/>
</dbReference>
<reference evidence="3" key="1">
    <citation type="journal article" date="2013" name="Nat. Genet.">
        <title>The duck genome and transcriptome provide insight into an avian influenza virus reservoir species.</title>
        <authorList>
            <person name="Huang Y."/>
            <person name="Li Y."/>
            <person name="Burt D.W."/>
            <person name="Chen H."/>
            <person name="Zhang Y."/>
            <person name="Qian W."/>
            <person name="Kim H."/>
            <person name="Gan S."/>
            <person name="Zhao Y."/>
            <person name="Li J."/>
            <person name="Yi K."/>
            <person name="Feng H."/>
            <person name="Zhu P."/>
            <person name="Li B."/>
            <person name="Liu Q."/>
            <person name="Fairley S."/>
            <person name="Magor K.E."/>
            <person name="Du Z."/>
            <person name="Hu X."/>
            <person name="Goodman L."/>
            <person name="Tafer H."/>
            <person name="Vignal A."/>
            <person name="Lee T."/>
            <person name="Kim K.W."/>
            <person name="Sheng Z."/>
            <person name="An Y."/>
            <person name="Searle S."/>
            <person name="Herrero J."/>
            <person name="Groenen M.A."/>
            <person name="Crooijmans R.P."/>
            <person name="Faraut T."/>
            <person name="Cai Q."/>
            <person name="Webster R.G."/>
            <person name="Aldridge J.R."/>
            <person name="Warren W.C."/>
            <person name="Bartschat S."/>
            <person name="Kehr S."/>
            <person name="Marz M."/>
            <person name="Stadler P.F."/>
            <person name="Smith J."/>
            <person name="Kraus R.H."/>
            <person name="Zhao Y."/>
            <person name="Ren L."/>
            <person name="Fei J."/>
            <person name="Morisson M."/>
            <person name="Kaiser P."/>
            <person name="Griffin D.K."/>
            <person name="Rao M."/>
            <person name="Pitel F."/>
            <person name="Wang J."/>
            <person name="Li N."/>
        </authorList>
    </citation>
    <scope>NUCLEOTIDE SEQUENCE [LARGE SCALE GENOMIC DNA]</scope>
</reference>
<evidence type="ECO:0000313" key="3">
    <source>
        <dbReference type="Proteomes" id="UP000296049"/>
    </source>
</evidence>
<gene>
    <name evidence="2" type="ORF">Anapl_17583</name>
</gene>
<dbReference type="AlphaFoldDB" id="R0LAH1"/>
<name>R0LAH1_ANAPL</name>
<sequence>MLHPCYMSAPSLAETHPSGAAAHEPVVLLRVPMTPMHAQGMLPLLLMVEKLNEHDDYGRTSEIYNFINLIRFSLEISAHYQQCQKVLPSILRRTSYIILPHELNGNGKSASGSGRGDAGMLDMEMMCIPQNLRTASGAKCPHCFLQHGQLIFTTSSNLTLFSRILLAASPLGQILLISTREHLLISSAANDKLGILIRLSLAESTEGKQSQVTGDHRLGAHPHQNLCVSTLHTKESLLSNDFHVKDFHKTLKIRMNAFIKDTHMGHLHRCMERAGATFGSLRPKTALLQPSKGMPKRKTQMQQQR</sequence>
<dbReference type="EMBL" id="KB743499">
    <property type="protein sequence ID" value="EOA98434.1"/>
    <property type="molecule type" value="Genomic_DNA"/>
</dbReference>
<proteinExistence type="predicted"/>